<dbReference type="EMBL" id="DWZH01000105">
    <property type="protein sequence ID" value="HJB11538.1"/>
    <property type="molecule type" value="Genomic_DNA"/>
</dbReference>
<reference evidence="2" key="2">
    <citation type="submission" date="2021-04" db="EMBL/GenBank/DDBJ databases">
        <authorList>
            <person name="Gilroy R."/>
        </authorList>
    </citation>
    <scope>NUCLEOTIDE SEQUENCE</scope>
    <source>
        <strain evidence="2">ChiHjej13B12-24818</strain>
    </source>
</reference>
<protein>
    <recommendedName>
        <fullName evidence="1">Glutamine amidotransferase domain-containing protein</fullName>
    </recommendedName>
</protein>
<feature type="domain" description="Glutamine amidotransferase" evidence="1">
    <location>
        <begin position="48"/>
        <end position="149"/>
    </location>
</feature>
<evidence type="ECO:0000313" key="2">
    <source>
        <dbReference type="EMBL" id="HJB11538.1"/>
    </source>
</evidence>
<dbReference type="InterPro" id="IPR029062">
    <property type="entry name" value="Class_I_gatase-like"/>
</dbReference>
<dbReference type="InterPro" id="IPR044992">
    <property type="entry name" value="ChyE-like"/>
</dbReference>
<dbReference type="Pfam" id="PF00117">
    <property type="entry name" value="GATase"/>
    <property type="match status" value="1"/>
</dbReference>
<comment type="caution">
    <text evidence="2">The sequence shown here is derived from an EMBL/GenBank/DDBJ whole genome shotgun (WGS) entry which is preliminary data.</text>
</comment>
<dbReference type="PROSITE" id="PS51273">
    <property type="entry name" value="GATASE_TYPE_1"/>
    <property type="match status" value="1"/>
</dbReference>
<accession>A0A9D2LFI2</accession>
<dbReference type="PANTHER" id="PTHR42695:SF5">
    <property type="entry name" value="GLUTAMINE AMIDOTRANSFERASE YLR126C-RELATED"/>
    <property type="match status" value="1"/>
</dbReference>
<organism evidence="2 3">
    <name type="scientific">Candidatus Brachybacterium merdavium</name>
    <dbReference type="NCBI Taxonomy" id="2838513"/>
    <lineage>
        <taxon>Bacteria</taxon>
        <taxon>Bacillati</taxon>
        <taxon>Actinomycetota</taxon>
        <taxon>Actinomycetes</taxon>
        <taxon>Micrococcales</taxon>
        <taxon>Dermabacteraceae</taxon>
        <taxon>Brachybacterium</taxon>
    </lineage>
</organism>
<evidence type="ECO:0000259" key="1">
    <source>
        <dbReference type="Pfam" id="PF00117"/>
    </source>
</evidence>
<reference evidence="2" key="1">
    <citation type="journal article" date="2021" name="PeerJ">
        <title>Extensive microbial diversity within the chicken gut microbiome revealed by metagenomics and culture.</title>
        <authorList>
            <person name="Gilroy R."/>
            <person name="Ravi A."/>
            <person name="Getino M."/>
            <person name="Pursley I."/>
            <person name="Horton D.L."/>
            <person name="Alikhan N.F."/>
            <person name="Baker D."/>
            <person name="Gharbi K."/>
            <person name="Hall N."/>
            <person name="Watson M."/>
            <person name="Adriaenssens E.M."/>
            <person name="Foster-Nyarko E."/>
            <person name="Jarju S."/>
            <person name="Secka A."/>
            <person name="Antonio M."/>
            <person name="Oren A."/>
            <person name="Chaudhuri R.R."/>
            <person name="La Ragione R."/>
            <person name="Hildebrand F."/>
            <person name="Pallen M.J."/>
        </authorList>
    </citation>
    <scope>NUCLEOTIDE SEQUENCE</scope>
    <source>
        <strain evidence="2">ChiHjej13B12-24818</strain>
    </source>
</reference>
<dbReference type="Proteomes" id="UP000823823">
    <property type="component" value="Unassembled WGS sequence"/>
</dbReference>
<dbReference type="Gene3D" id="3.40.50.880">
    <property type="match status" value="1"/>
</dbReference>
<dbReference type="PANTHER" id="PTHR42695">
    <property type="entry name" value="GLUTAMINE AMIDOTRANSFERASE YLR126C-RELATED"/>
    <property type="match status" value="1"/>
</dbReference>
<sequence>MEDLASDVLVIEHESVCPAGVVATVLERSGLDMHLFQPHLGQQLPEDLSGYEGMVVLGGGMGALDDADHPWLARVRRLLALATDRHLPTLGICLGAQLAALVLEGRMGRREEPSRGLQGITLTEAGQADAVLSALGSERPTVFHWHQDQIT</sequence>
<name>A0A9D2LFI2_9MICO</name>
<proteinExistence type="predicted"/>
<dbReference type="AlphaFoldDB" id="A0A9D2LFI2"/>
<dbReference type="SUPFAM" id="SSF52317">
    <property type="entry name" value="Class I glutamine amidotransferase-like"/>
    <property type="match status" value="1"/>
</dbReference>
<dbReference type="InterPro" id="IPR017926">
    <property type="entry name" value="GATASE"/>
</dbReference>
<evidence type="ECO:0000313" key="3">
    <source>
        <dbReference type="Proteomes" id="UP000823823"/>
    </source>
</evidence>
<gene>
    <name evidence="2" type="ORF">H9786_13615</name>
</gene>
<dbReference type="GO" id="GO:0005829">
    <property type="term" value="C:cytosol"/>
    <property type="evidence" value="ECO:0007669"/>
    <property type="project" value="TreeGrafter"/>
</dbReference>